<evidence type="ECO:0000256" key="7">
    <source>
        <dbReference type="ARBA" id="ARBA00023242"/>
    </source>
</evidence>
<dbReference type="GO" id="GO:0008270">
    <property type="term" value="F:zinc ion binding"/>
    <property type="evidence" value="ECO:0007669"/>
    <property type="project" value="InterPro"/>
</dbReference>
<evidence type="ECO:0000256" key="2">
    <source>
        <dbReference type="ARBA" id="ARBA00022527"/>
    </source>
</evidence>
<evidence type="ECO:0000256" key="6">
    <source>
        <dbReference type="ARBA" id="ARBA00022840"/>
    </source>
</evidence>
<evidence type="ECO:0000313" key="11">
    <source>
        <dbReference type="Proteomes" id="UP000219602"/>
    </source>
</evidence>
<name>A0A2H3HZ48_FUSOX</name>
<dbReference type="Pfam" id="PF04082">
    <property type="entry name" value="Fungal_trans"/>
    <property type="match status" value="1"/>
</dbReference>
<feature type="compositionally biased region" description="Polar residues" evidence="8">
    <location>
        <begin position="312"/>
        <end position="333"/>
    </location>
</feature>
<comment type="caution">
    <text evidence="10">The sequence shown here is derived from an EMBL/GenBank/DDBJ whole genome shotgun (WGS) entry which is preliminary data.</text>
</comment>
<dbReference type="InterPro" id="IPR033923">
    <property type="entry name" value="PAK_BD"/>
</dbReference>
<proteinExistence type="predicted"/>
<keyword evidence="7" id="KW-0539">Nucleus</keyword>
<organism evidence="10 11">
    <name type="scientific">Fusarium oxysporum f. sp. radicis-cucumerinum</name>
    <dbReference type="NCBI Taxonomy" id="327505"/>
    <lineage>
        <taxon>Eukaryota</taxon>
        <taxon>Fungi</taxon>
        <taxon>Dikarya</taxon>
        <taxon>Ascomycota</taxon>
        <taxon>Pezizomycotina</taxon>
        <taxon>Sordariomycetes</taxon>
        <taxon>Hypocreomycetidae</taxon>
        <taxon>Hypocreales</taxon>
        <taxon>Nectriaceae</taxon>
        <taxon>Fusarium</taxon>
        <taxon>Fusarium oxysporum species complex</taxon>
    </lineage>
</organism>
<dbReference type="EC" id="2.7.11.1" evidence="1"/>
<sequence length="451" mass="50201">MLTVLQCETMKEAQSSTHHLCNLVEELLQSNQDLASRIRGLEREGSIIAESRRDDVSTLRQARGSKSLSFIDTQASAIKFTFDQDLQASLVYNRAIGRQSMTSLTSTALYTTALSLFSNLSLSQVSNISFYALPVYSNDLSNNECYVFGEEGAVVRSDSSQAPKSSTSQQKTQNGADNIFPPTNQAQAPPRLLGRFARRRKKPVVSAPENPYHVTHIGFDGSTGQFTGLPREWQRRLNGEHASQDAGSFKPLAASNEILISHSHKVLTFQSHPEMTSRIAQELIDADDGTYCVDTDNVFDGDDTTMSNLYSPSQSIPDPQYQSQPAGSAFNRSQPRHDLTSIGSDWLDHYAEIYFRHAQPQWSFLDEDDWNTKYQAWMTSPSAVDDTHVFILLLALAVGALLSSSYHQNCPYLTHASRLYETAVRDYLGSITQHQSALTRTQASILMVIYS</sequence>
<feature type="domain" description="CRIB" evidence="9">
    <location>
        <begin position="205"/>
        <end position="218"/>
    </location>
</feature>
<evidence type="ECO:0000256" key="8">
    <source>
        <dbReference type="SAM" id="MobiDB-lite"/>
    </source>
</evidence>
<dbReference type="PROSITE" id="PS50108">
    <property type="entry name" value="CRIB"/>
    <property type="match status" value="1"/>
</dbReference>
<evidence type="ECO:0000256" key="4">
    <source>
        <dbReference type="ARBA" id="ARBA00022741"/>
    </source>
</evidence>
<dbReference type="GO" id="GO:0006351">
    <property type="term" value="P:DNA-templated transcription"/>
    <property type="evidence" value="ECO:0007669"/>
    <property type="project" value="InterPro"/>
</dbReference>
<evidence type="ECO:0000256" key="1">
    <source>
        <dbReference type="ARBA" id="ARBA00012513"/>
    </source>
</evidence>
<keyword evidence="6" id="KW-0067">ATP-binding</keyword>
<dbReference type="Pfam" id="PF00786">
    <property type="entry name" value="PBD"/>
    <property type="match status" value="1"/>
</dbReference>
<evidence type="ECO:0000256" key="3">
    <source>
        <dbReference type="ARBA" id="ARBA00022679"/>
    </source>
</evidence>
<dbReference type="Proteomes" id="UP000219602">
    <property type="component" value="Chromosome 1"/>
</dbReference>
<keyword evidence="2" id="KW-0723">Serine/threonine-protein kinase</keyword>
<dbReference type="GO" id="GO:0004674">
    <property type="term" value="F:protein serine/threonine kinase activity"/>
    <property type="evidence" value="ECO:0007669"/>
    <property type="project" value="UniProtKB-KW"/>
</dbReference>
<evidence type="ECO:0000313" key="10">
    <source>
        <dbReference type="EMBL" id="PCD44654.1"/>
    </source>
</evidence>
<reference evidence="10 11" key="2">
    <citation type="journal article" date="2017" name="Sci. Rep.">
        <title>A mobile pathogenicity chromosome in Fusarium oxysporum for infection of multiple cucurbit species.</title>
        <authorList>
            <person name="van Dam P."/>
            <person name="Fokkens L."/>
            <person name="Ayukawa Y."/>
            <person name="van der Gragt M."/>
            <person name="Ter Horst A."/>
            <person name="Brankovics B."/>
            <person name="Houterman P.M."/>
            <person name="Arie T."/>
            <person name="Rep M."/>
        </authorList>
    </citation>
    <scope>NUCLEOTIDE SEQUENCE [LARGE SCALE GENOMIC DNA]</scope>
    <source>
        <strain evidence="10 11">Forc016</strain>
    </source>
</reference>
<evidence type="ECO:0000259" key="9">
    <source>
        <dbReference type="PROSITE" id="PS50108"/>
    </source>
</evidence>
<dbReference type="GO" id="GO:0005524">
    <property type="term" value="F:ATP binding"/>
    <property type="evidence" value="ECO:0007669"/>
    <property type="project" value="UniProtKB-KW"/>
</dbReference>
<keyword evidence="5" id="KW-0418">Kinase</keyword>
<evidence type="ECO:0000256" key="5">
    <source>
        <dbReference type="ARBA" id="ARBA00022777"/>
    </source>
</evidence>
<accession>A0A2H3HZ48</accession>
<dbReference type="GO" id="GO:0003677">
    <property type="term" value="F:DNA binding"/>
    <property type="evidence" value="ECO:0007669"/>
    <property type="project" value="InterPro"/>
</dbReference>
<gene>
    <name evidence="10" type="ORF">AU210_000111</name>
</gene>
<keyword evidence="4" id="KW-0547">Nucleotide-binding</keyword>
<dbReference type="AlphaFoldDB" id="A0A2H3HZ48"/>
<protein>
    <recommendedName>
        <fullName evidence="1">non-specific serine/threonine protein kinase</fullName>
        <ecNumber evidence="1">2.7.11.1</ecNumber>
    </recommendedName>
</protein>
<dbReference type="InterPro" id="IPR036936">
    <property type="entry name" value="CRIB_dom_sf"/>
</dbReference>
<keyword evidence="3" id="KW-0808">Transferase</keyword>
<dbReference type="SMART" id="SM00285">
    <property type="entry name" value="PBD"/>
    <property type="match status" value="1"/>
</dbReference>
<dbReference type="InterPro" id="IPR000095">
    <property type="entry name" value="CRIB_dom"/>
</dbReference>
<dbReference type="Gene3D" id="3.90.810.10">
    <property type="entry name" value="CRIB domain"/>
    <property type="match status" value="1"/>
</dbReference>
<reference evidence="10 11" key="1">
    <citation type="journal article" date="2016" name="Environ. Microbiol.">
        <title>Effector profiles distinguish formae speciales of Fusarium oxysporum.</title>
        <authorList>
            <person name="van Dam P."/>
            <person name="Fokkens L."/>
            <person name="Schmidt S.M."/>
            <person name="Linmans J.H."/>
            <person name="Kistler H.C."/>
            <person name="Ma L.J."/>
            <person name="Rep M."/>
        </authorList>
    </citation>
    <scope>NUCLEOTIDE SEQUENCE [LARGE SCALE GENOMIC DNA]</scope>
    <source>
        <strain evidence="10 11">Forc016</strain>
    </source>
</reference>
<feature type="compositionally biased region" description="Polar residues" evidence="8">
    <location>
        <begin position="157"/>
        <end position="187"/>
    </location>
</feature>
<feature type="region of interest" description="Disordered" evidence="8">
    <location>
        <begin position="157"/>
        <end position="188"/>
    </location>
</feature>
<dbReference type="CDD" id="cd01093">
    <property type="entry name" value="CRIB_PAK_like"/>
    <property type="match status" value="1"/>
</dbReference>
<feature type="region of interest" description="Disordered" evidence="8">
    <location>
        <begin position="312"/>
        <end position="335"/>
    </location>
</feature>
<dbReference type="STRING" id="327505.A0A2H3HZ48"/>
<dbReference type="CDD" id="cd12148">
    <property type="entry name" value="fungal_TF_MHR"/>
    <property type="match status" value="1"/>
</dbReference>
<dbReference type="InterPro" id="IPR007219">
    <property type="entry name" value="XnlR_reg_dom"/>
</dbReference>
<dbReference type="EMBL" id="MABQ02000001">
    <property type="protein sequence ID" value="PCD44654.1"/>
    <property type="molecule type" value="Genomic_DNA"/>
</dbReference>